<evidence type="ECO:0000256" key="2">
    <source>
        <dbReference type="SAM" id="SignalP"/>
    </source>
</evidence>
<evidence type="ECO:0000256" key="1">
    <source>
        <dbReference type="SAM" id="Phobius"/>
    </source>
</evidence>
<gene>
    <name evidence="3" type="ORF">RB614_10395</name>
</gene>
<reference evidence="3 4" key="1">
    <citation type="submission" date="2023-08" db="EMBL/GenBank/DDBJ databases">
        <title>Phytohabitans sansha sp. nov., isolated from marine sediment.</title>
        <authorList>
            <person name="Zhao Y."/>
            <person name="Yi K."/>
        </authorList>
    </citation>
    <scope>NUCLEOTIDE SEQUENCE [LARGE SCALE GENOMIC DNA]</scope>
    <source>
        <strain evidence="3 4">ZYX-F-186</strain>
    </source>
</reference>
<keyword evidence="1" id="KW-0472">Membrane</keyword>
<dbReference type="RefSeq" id="WP_308712198.1">
    <property type="nucleotide sequence ID" value="NZ_JAVHUY010000008.1"/>
</dbReference>
<dbReference type="Proteomes" id="UP001230908">
    <property type="component" value="Unassembled WGS sequence"/>
</dbReference>
<comment type="caution">
    <text evidence="3">The sequence shown here is derived from an EMBL/GenBank/DDBJ whole genome shotgun (WGS) entry which is preliminary data.</text>
</comment>
<sequence>MPIRGLAGGLAILACAATAVLATPAPAGAHPFGDPQTVAIAPDPARPEVVRVRWKVGGLDDLTLLGVALGLLPRDRVLLDGAVFYQDSDAAAVGPSAQFAAYLRERITVASDGRECAGTVTPPDDLARTGATIDYTCPAAVGVVDVAVRTLTDLDPAYRTLATGPSGARAVYTSDAYTHEWSVGDAVPAAGGGAGTGRGAALQIGAVVGGLLLVAVAALAIGRRMRRRAAGRVAA</sequence>
<keyword evidence="2" id="KW-0732">Signal</keyword>
<dbReference type="PROSITE" id="PS51257">
    <property type="entry name" value="PROKAR_LIPOPROTEIN"/>
    <property type="match status" value="1"/>
</dbReference>
<accession>A0ABU0ZD00</accession>
<keyword evidence="4" id="KW-1185">Reference proteome</keyword>
<evidence type="ECO:0000313" key="3">
    <source>
        <dbReference type="EMBL" id="MDQ7904930.1"/>
    </source>
</evidence>
<protein>
    <submittedName>
        <fullName evidence="3">Uncharacterized protein</fullName>
    </submittedName>
</protein>
<feature type="chain" id="PRO_5045055932" evidence="2">
    <location>
        <begin position="30"/>
        <end position="235"/>
    </location>
</feature>
<organism evidence="3 4">
    <name type="scientific">Phytohabitans maris</name>
    <dbReference type="NCBI Taxonomy" id="3071409"/>
    <lineage>
        <taxon>Bacteria</taxon>
        <taxon>Bacillati</taxon>
        <taxon>Actinomycetota</taxon>
        <taxon>Actinomycetes</taxon>
        <taxon>Micromonosporales</taxon>
        <taxon>Micromonosporaceae</taxon>
    </lineage>
</organism>
<feature type="transmembrane region" description="Helical" evidence="1">
    <location>
        <begin position="200"/>
        <end position="222"/>
    </location>
</feature>
<feature type="signal peptide" evidence="2">
    <location>
        <begin position="1"/>
        <end position="29"/>
    </location>
</feature>
<dbReference type="EMBL" id="JAVHUY010000008">
    <property type="protein sequence ID" value="MDQ7904930.1"/>
    <property type="molecule type" value="Genomic_DNA"/>
</dbReference>
<keyword evidence="1" id="KW-1133">Transmembrane helix</keyword>
<name>A0ABU0ZD00_9ACTN</name>
<evidence type="ECO:0000313" key="4">
    <source>
        <dbReference type="Proteomes" id="UP001230908"/>
    </source>
</evidence>
<proteinExistence type="predicted"/>
<keyword evidence="1" id="KW-0812">Transmembrane</keyword>